<comment type="caution">
    <text evidence="1">The sequence shown here is derived from an EMBL/GenBank/DDBJ whole genome shotgun (WGS) entry which is preliminary data.</text>
</comment>
<dbReference type="RefSeq" id="WP_007307465.1">
    <property type="nucleotide sequence ID" value="NZ_AADV02000117.1"/>
</dbReference>
<sequence>MINLEEITIKISPELAQIYRQASTETQAQIQSKITALLESQIMSYHQEKLKKFRETMDKCSEEAQANGLTPEILKSFSRNSYYYSSRIFNKL</sequence>
<dbReference type="EMBL" id="AADV02000117">
    <property type="protein sequence ID" value="EAM48781.1"/>
    <property type="molecule type" value="Genomic_DNA"/>
</dbReference>
<dbReference type="KEGG" id="cwa:CwatDRAFT_1450"/>
<protein>
    <submittedName>
        <fullName evidence="1">Uncharacterized protein</fullName>
    </submittedName>
</protein>
<dbReference type="AlphaFoldDB" id="Q4BY00"/>
<dbReference type="OrthoDB" id="467329at2"/>
<reference evidence="1" key="2">
    <citation type="submission" date="2005-06" db="EMBL/GenBank/DDBJ databases">
        <title>Sequencing of the draft genome and assembly of Crocosphaera watsonii WH 8501.</title>
        <authorList>
            <consortium name="US DOE Joint Genome Institute (JGI-PGF)"/>
            <person name="Copeland A."/>
            <person name="Lucas S."/>
            <person name="Lapidus A."/>
            <person name="Barry K."/>
            <person name="Detter C."/>
            <person name="Glavina T."/>
            <person name="Hammon N."/>
            <person name="Israni S."/>
            <person name="Pitluck S."/>
            <person name="Richardson P."/>
        </authorList>
    </citation>
    <scope>NUCLEOTIDE SEQUENCE [LARGE SCALE GENOMIC DNA]</scope>
    <source>
        <strain evidence="1">WH 8501</strain>
    </source>
</reference>
<evidence type="ECO:0000313" key="2">
    <source>
        <dbReference type="Proteomes" id="UP000003922"/>
    </source>
</evidence>
<gene>
    <name evidence="1" type="ORF">CwatDRAFT_1450</name>
</gene>
<dbReference type="Proteomes" id="UP000003922">
    <property type="component" value="Unassembled WGS sequence"/>
</dbReference>
<reference evidence="1" key="1">
    <citation type="submission" date="2004-02" db="EMBL/GenBank/DDBJ databases">
        <authorList>
            <consortium name="DOE Joint Genome Institute"/>
        </authorList>
    </citation>
    <scope>NUCLEOTIDE SEQUENCE [LARGE SCALE GENOMIC DNA]</scope>
    <source>
        <strain evidence="1">WH 8501</strain>
    </source>
</reference>
<keyword evidence="2" id="KW-1185">Reference proteome</keyword>
<accession>Q4BY00</accession>
<name>Q4BY00_CROWT</name>
<proteinExistence type="predicted"/>
<reference evidence="1" key="3">
    <citation type="submission" date="2016-12" db="EMBL/GenBank/DDBJ databases">
        <title>Annotation of the draft genome assembly of Crocosphaera watsonii WH 8501.</title>
        <authorList>
            <consortium name="US DOE Joint Genome Institute (JGI-ORNL)"/>
            <person name="Larimer F."/>
            <person name="Land M."/>
        </authorList>
    </citation>
    <scope>NUCLEOTIDE SEQUENCE</scope>
    <source>
        <strain evidence="1">WH 8501</strain>
    </source>
</reference>
<evidence type="ECO:0000313" key="1">
    <source>
        <dbReference type="EMBL" id="EAM48781.1"/>
    </source>
</evidence>
<organism evidence="1 2">
    <name type="scientific">Crocosphaera watsonii WH 8501</name>
    <dbReference type="NCBI Taxonomy" id="165597"/>
    <lineage>
        <taxon>Bacteria</taxon>
        <taxon>Bacillati</taxon>
        <taxon>Cyanobacteriota</taxon>
        <taxon>Cyanophyceae</taxon>
        <taxon>Oscillatoriophycideae</taxon>
        <taxon>Chroococcales</taxon>
        <taxon>Aphanothecaceae</taxon>
        <taxon>Crocosphaera</taxon>
    </lineage>
</organism>